<feature type="binding site" evidence="9">
    <location>
        <position position="258"/>
    </location>
    <ligand>
        <name>ATP</name>
        <dbReference type="ChEBI" id="CHEBI:30616"/>
    </ligand>
</feature>
<dbReference type="EC" id="2.7.1.30" evidence="9"/>
<dbReference type="Gene3D" id="3.30.420.40">
    <property type="match status" value="2"/>
</dbReference>
<dbReference type="FunFam" id="3.30.420.40:FF:000008">
    <property type="entry name" value="Glycerol kinase"/>
    <property type="match status" value="1"/>
</dbReference>
<organism evidence="12 13">
    <name type="scientific">Pseudoroseicyclus aestuarii</name>
    <dbReference type="NCBI Taxonomy" id="1795041"/>
    <lineage>
        <taxon>Bacteria</taxon>
        <taxon>Pseudomonadati</taxon>
        <taxon>Pseudomonadota</taxon>
        <taxon>Alphaproteobacteria</taxon>
        <taxon>Rhodobacterales</taxon>
        <taxon>Paracoccaceae</taxon>
        <taxon>Pseudoroseicyclus</taxon>
    </lineage>
</organism>
<feature type="binding site" evidence="9">
    <location>
        <position position="237"/>
    </location>
    <ligand>
        <name>glycerol</name>
        <dbReference type="ChEBI" id="CHEBI:17754"/>
    </ligand>
</feature>
<feature type="binding site" evidence="9">
    <location>
        <position position="403"/>
    </location>
    <ligand>
        <name>ATP</name>
        <dbReference type="ChEBI" id="CHEBI:30616"/>
    </ligand>
</feature>
<accession>A0A318SWP3</accession>
<dbReference type="GO" id="GO:0019563">
    <property type="term" value="P:glycerol catabolic process"/>
    <property type="evidence" value="ECO:0007669"/>
    <property type="project" value="UniProtKB-UniRule"/>
</dbReference>
<dbReference type="PANTHER" id="PTHR10196:SF78">
    <property type="entry name" value="GLYCEROL KINASE"/>
    <property type="match status" value="1"/>
</dbReference>
<feature type="binding site" evidence="9">
    <location>
        <position position="11"/>
    </location>
    <ligand>
        <name>ATP</name>
        <dbReference type="ChEBI" id="CHEBI:30616"/>
    </ligand>
</feature>
<dbReference type="UniPathway" id="UPA00618">
    <property type="reaction ID" value="UER00672"/>
</dbReference>
<dbReference type="GO" id="GO:0005829">
    <property type="term" value="C:cytosol"/>
    <property type="evidence" value="ECO:0007669"/>
    <property type="project" value="UniProtKB-ARBA"/>
</dbReference>
<feature type="binding site" evidence="9">
    <location>
        <position position="301"/>
    </location>
    <ligand>
        <name>ATP</name>
        <dbReference type="ChEBI" id="CHEBI:30616"/>
    </ligand>
</feature>
<dbReference type="AlphaFoldDB" id="A0A318SWP3"/>
<evidence type="ECO:0000259" key="11">
    <source>
        <dbReference type="Pfam" id="PF02782"/>
    </source>
</evidence>
<dbReference type="InterPro" id="IPR005999">
    <property type="entry name" value="Glycerol_kin"/>
</dbReference>
<evidence type="ECO:0000313" key="12">
    <source>
        <dbReference type="EMBL" id="PYE84237.1"/>
    </source>
</evidence>
<feature type="binding site" evidence="9">
    <location>
        <position position="236"/>
    </location>
    <ligand>
        <name>glycerol</name>
        <dbReference type="ChEBI" id="CHEBI:17754"/>
    </ligand>
</feature>
<dbReference type="NCBIfam" id="NF000756">
    <property type="entry name" value="PRK00047.1"/>
    <property type="match status" value="1"/>
</dbReference>
<evidence type="ECO:0000256" key="5">
    <source>
        <dbReference type="ARBA" id="ARBA00022777"/>
    </source>
</evidence>
<dbReference type="PIRSF" id="PIRSF000538">
    <property type="entry name" value="GlpK"/>
    <property type="match status" value="1"/>
</dbReference>
<protein>
    <recommendedName>
        <fullName evidence="9">Glycerol kinase</fullName>
        <ecNumber evidence="9">2.7.1.30</ecNumber>
    </recommendedName>
    <alternativeName>
        <fullName evidence="9">ATP:glycerol 3-phosphotransferase</fullName>
    </alternativeName>
    <alternativeName>
        <fullName evidence="9">Glycerokinase</fullName>
        <shortName evidence="9">GK</shortName>
    </alternativeName>
</protein>
<comment type="pathway">
    <text evidence="1 9">Polyol metabolism; glycerol degradation via glycerol kinase pathway; sn-glycerol 3-phosphate from glycerol: step 1/1.</text>
</comment>
<evidence type="ECO:0000256" key="4">
    <source>
        <dbReference type="ARBA" id="ARBA00022741"/>
    </source>
</evidence>
<feature type="binding site" evidence="9">
    <location>
        <position position="77"/>
    </location>
    <ligand>
        <name>glycerol</name>
        <dbReference type="ChEBI" id="CHEBI:17754"/>
    </ligand>
</feature>
<feature type="binding site" evidence="9">
    <location>
        <position position="77"/>
    </location>
    <ligand>
        <name>sn-glycerol 3-phosphate</name>
        <dbReference type="ChEBI" id="CHEBI:57597"/>
    </ligand>
</feature>
<dbReference type="FunFam" id="3.30.420.40:FF:000007">
    <property type="entry name" value="Glycerol kinase"/>
    <property type="match status" value="1"/>
</dbReference>
<feature type="binding site" evidence="9">
    <location>
        <position position="78"/>
    </location>
    <ligand>
        <name>glycerol</name>
        <dbReference type="ChEBI" id="CHEBI:17754"/>
    </ligand>
</feature>
<dbReference type="InterPro" id="IPR000577">
    <property type="entry name" value="Carb_kinase_FGGY"/>
</dbReference>
<dbReference type="InterPro" id="IPR043129">
    <property type="entry name" value="ATPase_NBD"/>
</dbReference>
<dbReference type="SUPFAM" id="SSF53067">
    <property type="entry name" value="Actin-like ATPase domain"/>
    <property type="match status" value="2"/>
</dbReference>
<evidence type="ECO:0000313" key="13">
    <source>
        <dbReference type="Proteomes" id="UP000248311"/>
    </source>
</evidence>
<dbReference type="OrthoDB" id="9805576at2"/>
<feature type="domain" description="Carbohydrate kinase FGGY C-terminal" evidence="11">
    <location>
        <begin position="254"/>
        <end position="442"/>
    </location>
</feature>
<feature type="binding site" evidence="9">
    <location>
        <position position="258"/>
    </location>
    <ligand>
        <name>ADP</name>
        <dbReference type="ChEBI" id="CHEBI:456216"/>
    </ligand>
</feature>
<evidence type="ECO:0000256" key="2">
    <source>
        <dbReference type="ARBA" id="ARBA00009156"/>
    </source>
</evidence>
<feature type="binding site" evidence="9">
    <location>
        <position position="129"/>
    </location>
    <ligand>
        <name>sn-glycerol 3-phosphate</name>
        <dbReference type="ChEBI" id="CHEBI:57597"/>
    </ligand>
</feature>
<proteinExistence type="inferred from homology"/>
<evidence type="ECO:0000256" key="3">
    <source>
        <dbReference type="ARBA" id="ARBA00022679"/>
    </source>
</evidence>
<comment type="catalytic activity">
    <reaction evidence="8 9">
        <text>glycerol + ATP = sn-glycerol 3-phosphate + ADP + H(+)</text>
        <dbReference type="Rhea" id="RHEA:21644"/>
        <dbReference type="ChEBI" id="CHEBI:15378"/>
        <dbReference type="ChEBI" id="CHEBI:17754"/>
        <dbReference type="ChEBI" id="CHEBI:30616"/>
        <dbReference type="ChEBI" id="CHEBI:57597"/>
        <dbReference type="ChEBI" id="CHEBI:456216"/>
        <dbReference type="EC" id="2.7.1.30"/>
    </reaction>
</comment>
<feature type="binding site" evidence="9">
    <location>
        <position position="305"/>
    </location>
    <ligand>
        <name>ATP</name>
        <dbReference type="ChEBI" id="CHEBI:30616"/>
    </ligand>
</feature>
<comment type="similarity">
    <text evidence="2 9">Belongs to the FGGY kinase family.</text>
</comment>
<dbReference type="Pfam" id="PF02782">
    <property type="entry name" value="FGGY_C"/>
    <property type="match status" value="1"/>
</dbReference>
<dbReference type="InterPro" id="IPR018484">
    <property type="entry name" value="FGGY_N"/>
</dbReference>
<evidence type="ECO:0000256" key="7">
    <source>
        <dbReference type="ARBA" id="ARBA00022840"/>
    </source>
</evidence>
<keyword evidence="4 9" id="KW-0547">Nucleotide-binding</keyword>
<dbReference type="GO" id="GO:0004370">
    <property type="term" value="F:glycerol kinase activity"/>
    <property type="evidence" value="ECO:0007669"/>
    <property type="project" value="UniProtKB-UniRule"/>
</dbReference>
<comment type="activity regulation">
    <text evidence="9">Inhibited by fructose 1,6-bisphosphate (FBP).</text>
</comment>
<dbReference type="GO" id="GO:0006072">
    <property type="term" value="P:glycerol-3-phosphate metabolic process"/>
    <property type="evidence" value="ECO:0007669"/>
    <property type="project" value="InterPro"/>
</dbReference>
<evidence type="ECO:0000256" key="1">
    <source>
        <dbReference type="ARBA" id="ARBA00005190"/>
    </source>
</evidence>
<feature type="binding site" evidence="9">
    <location>
        <position position="129"/>
    </location>
    <ligand>
        <name>glycerol</name>
        <dbReference type="ChEBI" id="CHEBI:17754"/>
    </ligand>
</feature>
<dbReference type="CDD" id="cd07786">
    <property type="entry name" value="FGGY_EcGK_like"/>
    <property type="match status" value="1"/>
</dbReference>
<reference evidence="12 13" key="1">
    <citation type="submission" date="2018-06" db="EMBL/GenBank/DDBJ databases">
        <title>Genomic Encyclopedia of Type Strains, Phase III (KMG-III): the genomes of soil and plant-associated and newly described type strains.</title>
        <authorList>
            <person name="Whitman W."/>
        </authorList>
    </citation>
    <scope>NUCLEOTIDE SEQUENCE [LARGE SCALE GENOMIC DNA]</scope>
    <source>
        <strain evidence="12 13">CECT 9025</strain>
    </source>
</reference>
<feature type="binding site" evidence="9">
    <location>
        <position position="11"/>
    </location>
    <ligand>
        <name>sn-glycerol 3-phosphate</name>
        <dbReference type="ChEBI" id="CHEBI:57597"/>
    </ligand>
</feature>
<feature type="binding site" evidence="9">
    <location>
        <position position="11"/>
    </location>
    <ligand>
        <name>ADP</name>
        <dbReference type="ChEBI" id="CHEBI:456216"/>
    </ligand>
</feature>
<evidence type="ECO:0000256" key="9">
    <source>
        <dbReference type="HAMAP-Rule" id="MF_00186"/>
    </source>
</evidence>
<dbReference type="InterPro" id="IPR018483">
    <property type="entry name" value="Carb_kinase_FGGY_CS"/>
</dbReference>
<dbReference type="Pfam" id="PF00370">
    <property type="entry name" value="FGGY_N"/>
    <property type="match status" value="1"/>
</dbReference>
<comment type="caution">
    <text evidence="12">The sequence shown here is derived from an EMBL/GenBank/DDBJ whole genome shotgun (WGS) entry which is preliminary data.</text>
</comment>
<evidence type="ECO:0000259" key="10">
    <source>
        <dbReference type="Pfam" id="PF00370"/>
    </source>
</evidence>
<name>A0A318SWP3_9RHOB</name>
<dbReference type="HAMAP" id="MF_00186">
    <property type="entry name" value="Glycerol_kin"/>
    <property type="match status" value="1"/>
</dbReference>
<comment type="caution">
    <text evidence="9">Lacks conserved residue(s) required for the propagation of feature annotation.</text>
</comment>
<dbReference type="EMBL" id="QJTE01000002">
    <property type="protein sequence ID" value="PYE84237.1"/>
    <property type="molecule type" value="Genomic_DNA"/>
</dbReference>
<keyword evidence="3 9" id="KW-0808">Transferase</keyword>
<evidence type="ECO:0000256" key="6">
    <source>
        <dbReference type="ARBA" id="ARBA00022798"/>
    </source>
</evidence>
<keyword evidence="6 9" id="KW-0319">Glycerol metabolism</keyword>
<dbReference type="RefSeq" id="WP_110813353.1">
    <property type="nucleotide sequence ID" value="NZ_QJTE01000002.1"/>
</dbReference>
<dbReference type="Proteomes" id="UP000248311">
    <property type="component" value="Unassembled WGS sequence"/>
</dbReference>
<feature type="binding site" evidence="9">
    <location>
        <position position="12"/>
    </location>
    <ligand>
        <name>ATP</name>
        <dbReference type="ChEBI" id="CHEBI:30616"/>
    </ligand>
</feature>
<feature type="binding site" evidence="9">
    <location>
        <position position="236"/>
    </location>
    <ligand>
        <name>sn-glycerol 3-phosphate</name>
        <dbReference type="ChEBI" id="CHEBI:57597"/>
    </ligand>
</feature>
<feature type="binding site" evidence="9">
    <location>
        <position position="15"/>
    </location>
    <ligand>
        <name>ADP</name>
        <dbReference type="ChEBI" id="CHEBI:456216"/>
    </ligand>
</feature>
<dbReference type="NCBIfam" id="TIGR01311">
    <property type="entry name" value="glycerol_kin"/>
    <property type="match status" value="1"/>
</dbReference>
<feature type="binding site" evidence="9">
    <location>
        <position position="78"/>
    </location>
    <ligand>
        <name>sn-glycerol 3-phosphate</name>
        <dbReference type="ChEBI" id="CHEBI:57597"/>
    </ligand>
</feature>
<dbReference type="GO" id="GO:0005524">
    <property type="term" value="F:ATP binding"/>
    <property type="evidence" value="ECO:0007669"/>
    <property type="project" value="UniProtKB-UniRule"/>
</dbReference>
<feature type="binding site" evidence="9">
    <location>
        <position position="13"/>
    </location>
    <ligand>
        <name>ATP</name>
        <dbReference type="ChEBI" id="CHEBI:30616"/>
    </ligand>
</feature>
<keyword evidence="7 9" id="KW-0067">ATP-binding</keyword>
<sequence length="492" mass="53334">MAGILAIDQGTTSTRAILFDTDLRPMARAQEEFAQHFPRSGWVEHDAGDLWDTTLSVCRAALEGQETPAAIGITNQRETVVVWDRETGTPIHNAIVWQDRRTAALCRQLREEGHEALLTERTGLLADPYFSGTKLKWLLDEVEGAREAAEAGRLAFGTVDSWLIWNLTEGRVHATDPTNACRTLLYDIHAGDWCPEICDLLGVPMAMLPEVRDTGGDFGETTLLGGRIPILGVAGDQQAATLGQACFRPGMVKSTYGTGCFALLNTGQTPVASKNRLLTTIAYRLDGKTTYALEGAIFIAGAVVQWLRDEMGVIGSAAETQALAEQADPNQEVVLVPAFTGLGAPYWSPESRGAAFGLTRGTGPAELARAALESVGYQTRDLLAAMEADWPDGEPSVLRVDGGMAASDWTMQFLADILGAPVDRPEFTETTALGAAWVAGMTAGLCPGMEAFEQRWHLDRRFEAQKDDGWRAAKYDGWRRAVRGVLAYDEAD</sequence>
<comment type="function">
    <text evidence="9">Key enzyme in the regulation of glycerol uptake and metabolism. Catalyzes the phosphorylation of glycerol to yield sn-glycerol 3-phosphate.</text>
</comment>
<dbReference type="InterPro" id="IPR018485">
    <property type="entry name" value="FGGY_C"/>
</dbReference>
<feature type="binding site" evidence="9">
    <location>
        <position position="301"/>
    </location>
    <ligand>
        <name>ADP</name>
        <dbReference type="ChEBI" id="CHEBI:456216"/>
    </ligand>
</feature>
<dbReference type="PROSITE" id="PS00933">
    <property type="entry name" value="FGGY_KINASES_1"/>
    <property type="match status" value="1"/>
</dbReference>
<dbReference type="PANTHER" id="PTHR10196">
    <property type="entry name" value="SUGAR KINASE"/>
    <property type="match status" value="1"/>
</dbReference>
<keyword evidence="13" id="KW-1185">Reference proteome</keyword>
<keyword evidence="5 9" id="KW-0418">Kinase</keyword>
<feature type="binding site" evidence="9">
    <location>
        <position position="403"/>
    </location>
    <ligand>
        <name>ADP</name>
        <dbReference type="ChEBI" id="CHEBI:456216"/>
    </ligand>
</feature>
<evidence type="ECO:0000256" key="8">
    <source>
        <dbReference type="ARBA" id="ARBA00052101"/>
    </source>
</evidence>
<feature type="domain" description="Carbohydrate kinase FGGY N-terminal" evidence="10">
    <location>
        <begin position="4"/>
        <end position="243"/>
    </location>
</feature>
<gene>
    <name evidence="9" type="primary">glpK</name>
    <name evidence="12" type="ORF">DFP88_10232</name>
</gene>